<keyword evidence="2" id="KW-1185">Reference proteome</keyword>
<proteinExistence type="predicted"/>
<protein>
    <recommendedName>
        <fullName evidence="3">SH3b domain-containing protein</fullName>
    </recommendedName>
</protein>
<dbReference type="Gene3D" id="2.30.30.40">
    <property type="entry name" value="SH3 Domains"/>
    <property type="match status" value="1"/>
</dbReference>
<evidence type="ECO:0008006" key="3">
    <source>
        <dbReference type="Google" id="ProtNLM"/>
    </source>
</evidence>
<gene>
    <name evidence="1" type="ORF">JCM17846_01990</name>
</gene>
<organism evidence="1 2">
    <name type="scientific">Iodidimonas nitroreducens</name>
    <dbReference type="NCBI Taxonomy" id="1236968"/>
    <lineage>
        <taxon>Bacteria</taxon>
        <taxon>Pseudomonadati</taxon>
        <taxon>Pseudomonadota</taxon>
        <taxon>Alphaproteobacteria</taxon>
        <taxon>Iodidimonadales</taxon>
        <taxon>Iodidimonadaceae</taxon>
        <taxon>Iodidimonas</taxon>
    </lineage>
</organism>
<evidence type="ECO:0000313" key="1">
    <source>
        <dbReference type="EMBL" id="GER02517.1"/>
    </source>
</evidence>
<dbReference type="Pfam" id="PF06347">
    <property type="entry name" value="SH3_4"/>
    <property type="match status" value="2"/>
</dbReference>
<dbReference type="EMBL" id="BKCN01000001">
    <property type="protein sequence ID" value="GER02517.1"/>
    <property type="molecule type" value="Genomic_DNA"/>
</dbReference>
<dbReference type="Proteomes" id="UP000324996">
    <property type="component" value="Unassembled WGS sequence"/>
</dbReference>
<dbReference type="InterPro" id="IPR010466">
    <property type="entry name" value="DUF1058"/>
</dbReference>
<sequence>MAQMIDPGERIPGASGLPLPRFVSLASDKAHMRTGPGQQYPILWTYVRRNIPLEITAEYGHWRRVRDWDGTQGWMHSALLSGNRTALVSGGLHKLYQKPEPSDHPIFEVEAGVIVSLQNCTPLWCEVGAGGRSAWIDRNALWGTYRGEALN</sequence>
<accession>A0A5A7N3B2</accession>
<name>A0A5A7N3B2_9PROT</name>
<dbReference type="AlphaFoldDB" id="A0A5A7N3B2"/>
<reference evidence="1 2" key="1">
    <citation type="submission" date="2019-09" db="EMBL/GenBank/DDBJ databases">
        <title>NBRP : Genome information of microbial organism related human and environment.</title>
        <authorList>
            <person name="Hattori M."/>
            <person name="Oshima K."/>
            <person name="Inaba H."/>
            <person name="Suda W."/>
            <person name="Sakamoto M."/>
            <person name="Iino T."/>
            <person name="Kitahara M."/>
            <person name="Oshida Y."/>
            <person name="Iida T."/>
            <person name="Kudo T."/>
            <person name="Itoh T."/>
            <person name="Ohkuma M."/>
        </authorList>
    </citation>
    <scope>NUCLEOTIDE SEQUENCE [LARGE SCALE GENOMIC DNA]</scope>
    <source>
        <strain evidence="1 2">Q-1</strain>
    </source>
</reference>
<comment type="caution">
    <text evidence="1">The sequence shown here is derived from an EMBL/GenBank/DDBJ whole genome shotgun (WGS) entry which is preliminary data.</text>
</comment>
<evidence type="ECO:0000313" key="2">
    <source>
        <dbReference type="Proteomes" id="UP000324996"/>
    </source>
</evidence>